<dbReference type="PROSITE" id="PS51352">
    <property type="entry name" value="THIOREDOXIN_2"/>
    <property type="match status" value="1"/>
</dbReference>
<evidence type="ECO:0000256" key="1">
    <source>
        <dbReference type="SAM" id="SignalP"/>
    </source>
</evidence>
<name>A0A6N9HLB5_9BURK</name>
<keyword evidence="1" id="KW-0732">Signal</keyword>
<dbReference type="AlphaFoldDB" id="A0A6N9HLB5"/>
<dbReference type="Gene3D" id="3.40.30.10">
    <property type="entry name" value="Glutaredoxin"/>
    <property type="match status" value="1"/>
</dbReference>
<reference evidence="3 4" key="1">
    <citation type="submission" date="2019-12" db="EMBL/GenBank/DDBJ databases">
        <title>Novel species isolated from a subtropical stream in China.</title>
        <authorList>
            <person name="Lu H."/>
        </authorList>
    </citation>
    <scope>NUCLEOTIDE SEQUENCE [LARGE SCALE GENOMIC DNA]</scope>
    <source>
        <strain evidence="3 4">DS3</strain>
    </source>
</reference>
<feature type="domain" description="Thioredoxin" evidence="2">
    <location>
        <begin position="24"/>
        <end position="181"/>
    </location>
</feature>
<gene>
    <name evidence="3" type="ORF">GTP41_20425</name>
</gene>
<evidence type="ECO:0000313" key="3">
    <source>
        <dbReference type="EMBL" id="MYN04461.1"/>
    </source>
</evidence>
<organism evidence="3 4">
    <name type="scientific">Pseudoduganella guangdongensis</name>
    <dbReference type="NCBI Taxonomy" id="2692179"/>
    <lineage>
        <taxon>Bacteria</taxon>
        <taxon>Pseudomonadati</taxon>
        <taxon>Pseudomonadota</taxon>
        <taxon>Betaproteobacteria</taxon>
        <taxon>Burkholderiales</taxon>
        <taxon>Oxalobacteraceae</taxon>
        <taxon>Telluria group</taxon>
        <taxon>Pseudoduganella</taxon>
    </lineage>
</organism>
<accession>A0A6N9HLB5</accession>
<dbReference type="PANTHER" id="PTHR43640:SF1">
    <property type="entry name" value="THIOREDOXIN-DEPENDENT PEROXIREDOXIN"/>
    <property type="match status" value="1"/>
</dbReference>
<dbReference type="GO" id="GO:0016209">
    <property type="term" value="F:antioxidant activity"/>
    <property type="evidence" value="ECO:0007669"/>
    <property type="project" value="InterPro"/>
</dbReference>
<proteinExistence type="predicted"/>
<protein>
    <submittedName>
        <fullName evidence="3">Redoxin domain-containing protein</fullName>
    </submittedName>
</protein>
<dbReference type="Pfam" id="PF00578">
    <property type="entry name" value="AhpC-TSA"/>
    <property type="match status" value="1"/>
</dbReference>
<feature type="signal peptide" evidence="1">
    <location>
        <begin position="1"/>
        <end position="22"/>
    </location>
</feature>
<dbReference type="EMBL" id="WWCJ01000017">
    <property type="protein sequence ID" value="MYN04461.1"/>
    <property type="molecule type" value="Genomic_DNA"/>
</dbReference>
<dbReference type="InterPro" id="IPR013766">
    <property type="entry name" value="Thioredoxin_domain"/>
</dbReference>
<evidence type="ECO:0000313" key="4">
    <source>
        <dbReference type="Proteomes" id="UP000448575"/>
    </source>
</evidence>
<dbReference type="GO" id="GO:0016491">
    <property type="term" value="F:oxidoreductase activity"/>
    <property type="evidence" value="ECO:0007669"/>
    <property type="project" value="InterPro"/>
</dbReference>
<evidence type="ECO:0000259" key="2">
    <source>
        <dbReference type="PROSITE" id="PS51352"/>
    </source>
</evidence>
<dbReference type="InterPro" id="IPR036249">
    <property type="entry name" value="Thioredoxin-like_sf"/>
</dbReference>
<dbReference type="InterPro" id="IPR047262">
    <property type="entry name" value="PRX-like1"/>
</dbReference>
<dbReference type="SUPFAM" id="SSF52833">
    <property type="entry name" value="Thioredoxin-like"/>
    <property type="match status" value="1"/>
</dbReference>
<dbReference type="InterPro" id="IPR000866">
    <property type="entry name" value="AhpC/TSA"/>
</dbReference>
<keyword evidence="4" id="KW-1185">Reference proteome</keyword>
<dbReference type="PANTHER" id="PTHR43640">
    <property type="entry name" value="OS07G0260300 PROTEIN"/>
    <property type="match status" value="1"/>
</dbReference>
<dbReference type="Proteomes" id="UP000448575">
    <property type="component" value="Unassembled WGS sequence"/>
</dbReference>
<comment type="caution">
    <text evidence="3">The sequence shown here is derived from an EMBL/GenBank/DDBJ whole genome shotgun (WGS) entry which is preliminary data.</text>
</comment>
<sequence>MKQLALSAVLAIGFAASGAALAQVQIGQAAPAFSGTDTAGKQVALADFKGKYVVLEWVNPDCPFVKKHYKSGNMQATQKHAAAKGAAWVSLNTSGAAGDPKTAASLGAWTKEQKAVISNLVLDKGGIGRSYGARTTPHMYVIDPAGKLVYAGAIDSKPSSNADDIPGATNYVIQALDELAAGKPVSKPVTQPYGCTVKYDTAS</sequence>
<dbReference type="RefSeq" id="WP_161027424.1">
    <property type="nucleotide sequence ID" value="NZ_WWCJ01000017.1"/>
</dbReference>
<feature type="chain" id="PRO_5027014310" evidence="1">
    <location>
        <begin position="23"/>
        <end position="203"/>
    </location>
</feature>